<sequence length="103" mass="10548">MTRVLTLLAILGLGALPGCTRFPALDRAVSPDVAARAYPGLLPLDVALGEATAPSDAGEITEDLSTRRAGLEARAAALAGPVIDGPTRRRMAQGIPPIPPDDP</sequence>
<dbReference type="STRING" id="871652.SAMN04515673_107139"/>
<evidence type="ECO:0000313" key="3">
    <source>
        <dbReference type="Proteomes" id="UP000199302"/>
    </source>
</evidence>
<dbReference type="RefSeq" id="WP_092080994.1">
    <property type="nucleotide sequence ID" value="NZ_FOYI01000007.1"/>
</dbReference>
<dbReference type="OrthoDB" id="7877134at2"/>
<evidence type="ECO:0000256" key="1">
    <source>
        <dbReference type="SAM" id="MobiDB-lite"/>
    </source>
</evidence>
<dbReference type="EMBL" id="FOYI01000007">
    <property type="protein sequence ID" value="SFR12918.1"/>
    <property type="molecule type" value="Genomic_DNA"/>
</dbReference>
<reference evidence="2 3" key="1">
    <citation type="submission" date="2016-10" db="EMBL/GenBank/DDBJ databases">
        <authorList>
            <person name="de Groot N.N."/>
        </authorList>
    </citation>
    <scope>NUCLEOTIDE SEQUENCE [LARGE SCALE GENOMIC DNA]</scope>
    <source>
        <strain evidence="3">KMM 9023,NRIC 0796,JCM 17311,KCTC 23692</strain>
    </source>
</reference>
<dbReference type="AlphaFoldDB" id="A0A1I6E5Y4"/>
<name>A0A1I6E5Y4_9RHOB</name>
<proteinExistence type="predicted"/>
<gene>
    <name evidence="2" type="ORF">SAMN04515673_107139</name>
</gene>
<feature type="region of interest" description="Disordered" evidence="1">
    <location>
        <begin position="82"/>
        <end position="103"/>
    </location>
</feature>
<protein>
    <submittedName>
        <fullName evidence="2">Uncharacterized protein</fullName>
    </submittedName>
</protein>
<evidence type="ECO:0000313" key="2">
    <source>
        <dbReference type="EMBL" id="SFR12918.1"/>
    </source>
</evidence>
<organism evidence="2 3">
    <name type="scientific">Poseidonocella sedimentorum</name>
    <dbReference type="NCBI Taxonomy" id="871652"/>
    <lineage>
        <taxon>Bacteria</taxon>
        <taxon>Pseudomonadati</taxon>
        <taxon>Pseudomonadota</taxon>
        <taxon>Alphaproteobacteria</taxon>
        <taxon>Rhodobacterales</taxon>
        <taxon>Roseobacteraceae</taxon>
        <taxon>Poseidonocella</taxon>
    </lineage>
</organism>
<accession>A0A1I6E5Y4</accession>
<keyword evidence="3" id="KW-1185">Reference proteome</keyword>
<dbReference type="Proteomes" id="UP000199302">
    <property type="component" value="Unassembled WGS sequence"/>
</dbReference>